<dbReference type="OrthoDB" id="9795156at2"/>
<dbReference type="GO" id="GO:0008725">
    <property type="term" value="F:DNA-3-methyladenine glycosylase activity"/>
    <property type="evidence" value="ECO:0007669"/>
    <property type="project" value="InterPro"/>
</dbReference>
<comment type="caution">
    <text evidence="1">The sequence shown here is derived from an EMBL/GenBank/DDBJ whole genome shotgun (WGS) entry which is preliminary data.</text>
</comment>
<proteinExistence type="predicted"/>
<reference evidence="1 2" key="1">
    <citation type="submission" date="2018-11" db="EMBL/GenBank/DDBJ databases">
        <title>Vibrio LJC006 sp. nov., isolated from seawater during the bloom of the enteromorpha.</title>
        <authorList>
            <person name="Liang J."/>
        </authorList>
    </citation>
    <scope>NUCLEOTIDE SEQUENCE [LARGE SCALE GENOMIC DNA]</scope>
    <source>
        <strain evidence="1 2">LJC006</strain>
    </source>
</reference>
<dbReference type="Gene3D" id="1.10.340.30">
    <property type="entry name" value="Hypothetical protein, domain 2"/>
    <property type="match status" value="1"/>
</dbReference>
<dbReference type="InterPro" id="IPR052891">
    <property type="entry name" value="DNA-3mA_glycosylase"/>
</dbReference>
<dbReference type="InterPro" id="IPR005019">
    <property type="entry name" value="Adenine_glyco"/>
</dbReference>
<organism evidence="1 2">
    <name type="scientific">Vibrio viridaestus</name>
    <dbReference type="NCBI Taxonomy" id="2487322"/>
    <lineage>
        <taxon>Bacteria</taxon>
        <taxon>Pseudomonadati</taxon>
        <taxon>Pseudomonadota</taxon>
        <taxon>Gammaproteobacteria</taxon>
        <taxon>Vibrionales</taxon>
        <taxon>Vibrionaceae</taxon>
        <taxon>Vibrio</taxon>
    </lineage>
</organism>
<name>A0A3N9TGY4_9VIBR</name>
<dbReference type="InterPro" id="IPR011257">
    <property type="entry name" value="DNA_glycosylase"/>
</dbReference>
<dbReference type="EMBL" id="RJVQ01000005">
    <property type="protein sequence ID" value="RQW62735.1"/>
    <property type="molecule type" value="Genomic_DNA"/>
</dbReference>
<dbReference type="GO" id="GO:0006284">
    <property type="term" value="P:base-excision repair"/>
    <property type="evidence" value="ECO:0007669"/>
    <property type="project" value="InterPro"/>
</dbReference>
<protein>
    <submittedName>
        <fullName evidence="1">DNA-3-methyladenine glycosylase I</fullName>
    </submittedName>
</protein>
<dbReference type="Proteomes" id="UP000281112">
    <property type="component" value="Unassembled WGS sequence"/>
</dbReference>
<dbReference type="Pfam" id="PF03352">
    <property type="entry name" value="Adenine_glyco"/>
    <property type="match status" value="1"/>
</dbReference>
<keyword evidence="2" id="KW-1185">Reference proteome</keyword>
<evidence type="ECO:0000313" key="1">
    <source>
        <dbReference type="EMBL" id="RQW62735.1"/>
    </source>
</evidence>
<dbReference type="SUPFAM" id="SSF48150">
    <property type="entry name" value="DNA-glycosylase"/>
    <property type="match status" value="1"/>
</dbReference>
<evidence type="ECO:0000313" key="2">
    <source>
        <dbReference type="Proteomes" id="UP000281112"/>
    </source>
</evidence>
<gene>
    <name evidence="1" type="ORF">EES38_13495</name>
</gene>
<dbReference type="PANTHER" id="PTHR30037">
    <property type="entry name" value="DNA-3-METHYLADENINE GLYCOSYLASE 1"/>
    <property type="match status" value="1"/>
</dbReference>
<dbReference type="RefSeq" id="WP_124937728.1">
    <property type="nucleotide sequence ID" value="NZ_RJVQ01000005.1"/>
</dbReference>
<sequence>MTQERFSTIQQRALERKGGKDNLNKLLSSPLSKDQIADITEDRWLAGFSLKVFQSGIRWDVVRKKWPAFEEVFFKFNPDSLLLLSDEQWESKAQDPRIIRHLTKVMSIPHNAQMIVEARREHGSFSEMIANWPSDSISELWLYLKKHGKRLGGNTGPYSLRQMGVDTFLLTSDIEAYLRNTDIINTSSVSKKTLISINQAFTEWQQQSGLPFTQISQIIAYSVGDNTRFAQ</sequence>
<dbReference type="AlphaFoldDB" id="A0A3N9TGY4"/>
<accession>A0A3N9TGY4</accession>
<dbReference type="PANTHER" id="PTHR30037:SF3">
    <property type="entry name" value="BLR0857 PROTEIN"/>
    <property type="match status" value="1"/>
</dbReference>